<evidence type="ECO:0000259" key="1">
    <source>
        <dbReference type="Pfam" id="PF13946"/>
    </source>
</evidence>
<dbReference type="Pfam" id="PF13946">
    <property type="entry name" value="DUF4214"/>
    <property type="match status" value="1"/>
</dbReference>
<dbReference type="Gene3D" id="1.10.3130.20">
    <property type="entry name" value="Phycobilisome linker domain"/>
    <property type="match status" value="1"/>
</dbReference>
<dbReference type="OrthoDB" id="8750466at2"/>
<dbReference type="AlphaFoldDB" id="A0A2D2DT64"/>
<accession>A0A2D2DT64</accession>
<evidence type="ECO:0000313" key="3">
    <source>
        <dbReference type="Proteomes" id="UP000229897"/>
    </source>
</evidence>
<feature type="domain" description="DUF4214" evidence="1">
    <location>
        <begin position="259"/>
        <end position="319"/>
    </location>
</feature>
<reference evidence="2" key="1">
    <citation type="submission" date="2017-10" db="EMBL/GenBank/DDBJ databases">
        <title>Massilia psychrophilum sp. nov., a novel purple-pigmented bacterium isolated from Tianshan glacier, Xinjiang Municipality, China.</title>
        <authorList>
            <person name="Wang H."/>
        </authorList>
    </citation>
    <scope>NUCLEOTIDE SEQUENCE [LARGE SCALE GENOMIC DNA]</scope>
    <source>
        <strain evidence="2">B2</strain>
    </source>
</reference>
<name>A0A2D2DT64_9BURK</name>
<dbReference type="EMBL" id="CP024608">
    <property type="protein sequence ID" value="ATQ78172.1"/>
    <property type="molecule type" value="Genomic_DNA"/>
</dbReference>
<dbReference type="Proteomes" id="UP000229897">
    <property type="component" value="Chromosome"/>
</dbReference>
<protein>
    <recommendedName>
        <fullName evidence="1">DUF4214 domain-containing protein</fullName>
    </recommendedName>
</protein>
<dbReference type="InterPro" id="IPR038255">
    <property type="entry name" value="PBS_linker_sf"/>
</dbReference>
<organism evidence="2 3">
    <name type="scientific">Massilia violaceinigra</name>
    <dbReference type="NCBI Taxonomy" id="2045208"/>
    <lineage>
        <taxon>Bacteria</taxon>
        <taxon>Pseudomonadati</taxon>
        <taxon>Pseudomonadota</taxon>
        <taxon>Betaproteobacteria</taxon>
        <taxon>Burkholderiales</taxon>
        <taxon>Oxalobacteraceae</taxon>
        <taxon>Telluria group</taxon>
        <taxon>Massilia</taxon>
    </lineage>
</organism>
<sequence length="347" mass="36131">MYQLSNSATTTTLMNLNSTLFTQGTIDRILALTASADKLVSFDTVTPNSGGKLPVSATSEVLLVATSDTAQTTIVGGDSAPVTIFQGKGGVNVRFEDARPTDLPNTVPERIVVGTNGTDKFVIADDRNTQLTLGSGNSVASSIGTSYDTIVAGLGNSTIVGGNSGNAIVQLKGNASDYKVTVQDGHAIVTNLATLKTTDVSKLQFVQLDGGQALVFASDAKEASVSTLYSAALGRSPDAKGLEFWMDAVRSGVSLESIAQSFLDSSEYKAKPQLSDQQFLDGLYLRTFNRAPDAEGLAYWNNVLDSGVSRASVLAGFISVAGNSLDGTGNYIEPVVVGSVTIVHNIV</sequence>
<dbReference type="InterPro" id="IPR025282">
    <property type="entry name" value="DUF4214"/>
</dbReference>
<proteinExistence type="predicted"/>
<dbReference type="KEGG" id="mass:CR152_29400"/>
<keyword evidence="3" id="KW-1185">Reference proteome</keyword>
<evidence type="ECO:0000313" key="2">
    <source>
        <dbReference type="EMBL" id="ATQ78172.1"/>
    </source>
</evidence>
<gene>
    <name evidence="2" type="ORF">CR152_29400</name>
</gene>